<dbReference type="SUPFAM" id="SSF48452">
    <property type="entry name" value="TPR-like"/>
    <property type="match status" value="2"/>
</dbReference>
<dbReference type="SUPFAM" id="SSF46894">
    <property type="entry name" value="C-terminal effector domain of the bipartite response regulators"/>
    <property type="match status" value="1"/>
</dbReference>
<protein>
    <submittedName>
        <fullName evidence="4">Uncharacterized protein</fullName>
    </submittedName>
</protein>
<evidence type="ECO:0000313" key="4">
    <source>
        <dbReference type="EMBL" id="BDI34506.1"/>
    </source>
</evidence>
<dbReference type="Pfam" id="PF03704">
    <property type="entry name" value="BTAD"/>
    <property type="match status" value="1"/>
</dbReference>
<dbReference type="Pfam" id="PF00486">
    <property type="entry name" value="Trans_reg_C"/>
    <property type="match status" value="1"/>
</dbReference>
<dbReference type="SMART" id="SM01043">
    <property type="entry name" value="BTAD"/>
    <property type="match status" value="1"/>
</dbReference>
<accession>A0A402CQU2</accession>
<dbReference type="PROSITE" id="PS51755">
    <property type="entry name" value="OMPR_PHOB"/>
    <property type="match status" value="1"/>
</dbReference>
<proteinExistence type="inferred from homology"/>
<dbReference type="Proteomes" id="UP000287394">
    <property type="component" value="Chromosome"/>
</dbReference>
<sequence length="800" mass="88706">MSKPWRIELLGKLQVLHGDSSYSHFETRKTAALLAYLALTLPKASTREQLAEMLWPEEDPEVTRTRLRQCLSALRRVLEPAGSETGPECSVLITDRTSIRLNPETVTTDAAEFDALLRTARKTSDSEARRTALQGAIDLYQGETLPGFYEEFALDARRRLSEAHGGALMELAPLLTARGDHTEAVAVAKQAVAADSSDEATHLCLMRALSAAGRTSDALKQGREMERILRQEWDTAPSEEARAFVETLRSTPVMAHVGAPSFPPPLGEPEPPVREAAAPAADPLPSATFPPQTLPRADHRRAVAALLICAVLIGAAFVWRSHPPKPAPAPGDRRIVAVLPFDISSSDGASDAYFADGLTEEMTNTLGNIGALTVIGRMSAARIKTDLASGGELARDWNVGTLITGHVSKEASRLRVVVEAVDARSQRVIWSEEYDKSYKASEVLEIERDVAQRVAASLRLRLSSGEQDKIARKSTDNFAAYDDYLRGRYLWNQRTEDSLKHAITFFDRAILRDPHYAPAYVGESDAYNVLGYYGYIDSDTASRKARFAAAKALEEAGGDSDAMAAACTSQAWEAMVYRRDWRAADDSFTRAIQLSPDYATAHHWRSLYLMLQGRDRESMDEIGVALKKDPLSFIIETSLGGRYYHERRYDQALRQYDEVLNLNPGYTVAYFWRALAREKAGMRSEAQGDLQRAVAGSHRTPLFLAFLAKNYAESGRRDQALAIRDELRRRNAREYVSPFCMAVIDVGLDDKDSAFRWLQTAYDAHDGALTFFGEAPPAFDSLRSDARYALLRQKMGLTKI</sequence>
<comment type="similarity">
    <text evidence="1">Belongs to the AfsR/DnrI/RedD regulatory family.</text>
</comment>
<keyword evidence="5" id="KW-1185">Reference proteome</keyword>
<evidence type="ECO:0000256" key="3">
    <source>
        <dbReference type="SAM" id="MobiDB-lite"/>
    </source>
</evidence>
<dbReference type="Gene3D" id="1.10.10.10">
    <property type="entry name" value="Winged helix-like DNA-binding domain superfamily/Winged helix DNA-binding domain"/>
    <property type="match status" value="1"/>
</dbReference>
<keyword evidence="2" id="KW-0238">DNA-binding</keyword>
<dbReference type="GO" id="GO:0000160">
    <property type="term" value="P:phosphorelay signal transduction system"/>
    <property type="evidence" value="ECO:0007669"/>
    <property type="project" value="InterPro"/>
</dbReference>
<dbReference type="Gene3D" id="1.25.40.10">
    <property type="entry name" value="Tetratricopeptide repeat domain"/>
    <property type="match status" value="2"/>
</dbReference>
<name>A0A402CQU2_9BACT</name>
<dbReference type="InterPro" id="IPR019734">
    <property type="entry name" value="TPR_rpt"/>
</dbReference>
<dbReference type="SMART" id="SM00862">
    <property type="entry name" value="Trans_reg_C"/>
    <property type="match status" value="1"/>
</dbReference>
<organism evidence="4 5">
    <name type="scientific">Capsulimonas corticalis</name>
    <dbReference type="NCBI Taxonomy" id="2219043"/>
    <lineage>
        <taxon>Bacteria</taxon>
        <taxon>Bacillati</taxon>
        <taxon>Armatimonadota</taxon>
        <taxon>Armatimonadia</taxon>
        <taxon>Capsulimonadales</taxon>
        <taxon>Capsulimonadaceae</taxon>
        <taxon>Capsulimonas</taxon>
    </lineage>
</organism>
<dbReference type="InterPro" id="IPR051677">
    <property type="entry name" value="AfsR-DnrI-RedD_regulator"/>
</dbReference>
<dbReference type="GO" id="GO:0003677">
    <property type="term" value="F:DNA binding"/>
    <property type="evidence" value="ECO:0007669"/>
    <property type="project" value="UniProtKB-UniRule"/>
</dbReference>
<feature type="region of interest" description="Disordered" evidence="3">
    <location>
        <begin position="259"/>
        <end position="281"/>
    </location>
</feature>
<dbReference type="InterPro" id="IPR001867">
    <property type="entry name" value="OmpR/PhoB-type_DNA-bd"/>
</dbReference>
<gene>
    <name evidence="4" type="ORF">CCAX7_65570</name>
</gene>
<dbReference type="InterPro" id="IPR005158">
    <property type="entry name" value="BTAD"/>
</dbReference>
<dbReference type="InterPro" id="IPR011990">
    <property type="entry name" value="TPR-like_helical_dom_sf"/>
</dbReference>
<reference evidence="4 5" key="1">
    <citation type="journal article" date="2019" name="Int. J. Syst. Evol. Microbiol.">
        <title>Capsulimonas corticalis gen. nov., sp. nov., an aerobic capsulated bacterium, of a novel bacterial order, Capsulimonadales ord. nov., of the class Armatimonadia of the phylum Armatimonadetes.</title>
        <authorList>
            <person name="Li J."/>
            <person name="Kudo C."/>
            <person name="Tonouchi A."/>
        </authorList>
    </citation>
    <scope>NUCLEOTIDE SEQUENCE [LARGE SCALE GENOMIC DNA]</scope>
    <source>
        <strain evidence="4 5">AX-7</strain>
    </source>
</reference>
<dbReference type="PANTHER" id="PTHR35807">
    <property type="entry name" value="TRANSCRIPTIONAL REGULATOR REDD-RELATED"/>
    <property type="match status" value="1"/>
</dbReference>
<dbReference type="EMBL" id="AP025739">
    <property type="protein sequence ID" value="BDI34506.1"/>
    <property type="molecule type" value="Genomic_DNA"/>
</dbReference>
<dbReference type="OrthoDB" id="100177at2"/>
<dbReference type="InterPro" id="IPR036388">
    <property type="entry name" value="WH-like_DNA-bd_sf"/>
</dbReference>
<evidence type="ECO:0000313" key="5">
    <source>
        <dbReference type="Proteomes" id="UP000287394"/>
    </source>
</evidence>
<feature type="compositionally biased region" description="Pro residues" evidence="3">
    <location>
        <begin position="261"/>
        <end position="270"/>
    </location>
</feature>
<evidence type="ECO:0000256" key="2">
    <source>
        <dbReference type="ARBA" id="ARBA00023125"/>
    </source>
</evidence>
<evidence type="ECO:0000256" key="1">
    <source>
        <dbReference type="ARBA" id="ARBA00005820"/>
    </source>
</evidence>
<dbReference type="PROSITE" id="PS50005">
    <property type="entry name" value="TPR"/>
    <property type="match status" value="1"/>
</dbReference>
<dbReference type="AlphaFoldDB" id="A0A402CQU2"/>
<dbReference type="RefSeq" id="WP_119319863.1">
    <property type="nucleotide sequence ID" value="NZ_AP025739.1"/>
</dbReference>
<dbReference type="InterPro" id="IPR016032">
    <property type="entry name" value="Sig_transdc_resp-reg_C-effctor"/>
</dbReference>
<dbReference type="KEGG" id="ccot:CCAX7_65570"/>
<dbReference type="GO" id="GO:0006355">
    <property type="term" value="P:regulation of DNA-templated transcription"/>
    <property type="evidence" value="ECO:0007669"/>
    <property type="project" value="InterPro"/>
</dbReference>